<dbReference type="Pfam" id="PF00657">
    <property type="entry name" value="Lipase_GDSL"/>
    <property type="match status" value="1"/>
</dbReference>
<dbReference type="AlphaFoldDB" id="A0A9P6NL78"/>
<accession>A0A9P6NL78</accession>
<protein>
    <submittedName>
        <fullName evidence="3">Uncharacterized protein</fullName>
    </submittedName>
</protein>
<evidence type="ECO:0000256" key="1">
    <source>
        <dbReference type="ARBA" id="ARBA00022801"/>
    </source>
</evidence>
<dbReference type="EMBL" id="MU167231">
    <property type="protein sequence ID" value="KAG0149096.1"/>
    <property type="molecule type" value="Genomic_DNA"/>
</dbReference>
<dbReference type="Proteomes" id="UP000886653">
    <property type="component" value="Unassembled WGS sequence"/>
</dbReference>
<dbReference type="InterPro" id="IPR036514">
    <property type="entry name" value="SGNH_hydro_sf"/>
</dbReference>
<organism evidence="3 4">
    <name type="scientific">Cronartium quercuum f. sp. fusiforme G11</name>
    <dbReference type="NCBI Taxonomy" id="708437"/>
    <lineage>
        <taxon>Eukaryota</taxon>
        <taxon>Fungi</taxon>
        <taxon>Dikarya</taxon>
        <taxon>Basidiomycota</taxon>
        <taxon>Pucciniomycotina</taxon>
        <taxon>Pucciniomycetes</taxon>
        <taxon>Pucciniales</taxon>
        <taxon>Coleosporiaceae</taxon>
        <taxon>Cronartium</taxon>
    </lineage>
</organism>
<dbReference type="PANTHER" id="PTHR45648:SF22">
    <property type="entry name" value="GDSL LIPASE_ACYLHYDROLASE FAMILY PROTEIN (AFU_ORTHOLOGUE AFUA_4G14700)"/>
    <property type="match status" value="1"/>
</dbReference>
<dbReference type="Gene3D" id="3.40.50.1110">
    <property type="entry name" value="SGNH hydrolase"/>
    <property type="match status" value="1"/>
</dbReference>
<dbReference type="GO" id="GO:0016788">
    <property type="term" value="F:hydrolase activity, acting on ester bonds"/>
    <property type="evidence" value="ECO:0007669"/>
    <property type="project" value="InterPro"/>
</dbReference>
<dbReference type="OrthoDB" id="1600564at2759"/>
<keyword evidence="2" id="KW-0732">Signal</keyword>
<feature type="signal peptide" evidence="2">
    <location>
        <begin position="1"/>
        <end position="28"/>
    </location>
</feature>
<gene>
    <name evidence="3" type="ORF">CROQUDRAFT_721365</name>
</gene>
<evidence type="ECO:0000313" key="3">
    <source>
        <dbReference type="EMBL" id="KAG0149096.1"/>
    </source>
</evidence>
<dbReference type="InterPro" id="IPR051058">
    <property type="entry name" value="GDSL_Est/Lipase"/>
</dbReference>
<evidence type="ECO:0000256" key="2">
    <source>
        <dbReference type="SAM" id="SignalP"/>
    </source>
</evidence>
<feature type="chain" id="PRO_5040501173" evidence="2">
    <location>
        <begin position="29"/>
        <end position="405"/>
    </location>
</feature>
<name>A0A9P6NL78_9BASI</name>
<dbReference type="InterPro" id="IPR001087">
    <property type="entry name" value="GDSL"/>
</dbReference>
<proteinExistence type="predicted"/>
<keyword evidence="4" id="KW-1185">Reference proteome</keyword>
<evidence type="ECO:0000313" key="4">
    <source>
        <dbReference type="Proteomes" id="UP000886653"/>
    </source>
</evidence>
<keyword evidence="1" id="KW-0378">Hydrolase</keyword>
<comment type="caution">
    <text evidence="3">The sequence shown here is derived from an EMBL/GenBank/DDBJ whole genome shotgun (WGS) entry which is preliminary data.</text>
</comment>
<reference evidence="3" key="1">
    <citation type="submission" date="2013-11" db="EMBL/GenBank/DDBJ databases">
        <title>Genome sequence of the fusiform rust pathogen reveals effectors for host alternation and coevolution with pine.</title>
        <authorList>
            <consortium name="DOE Joint Genome Institute"/>
            <person name="Smith K."/>
            <person name="Pendleton A."/>
            <person name="Kubisiak T."/>
            <person name="Anderson C."/>
            <person name="Salamov A."/>
            <person name="Aerts A."/>
            <person name="Riley R."/>
            <person name="Clum A."/>
            <person name="Lindquist E."/>
            <person name="Ence D."/>
            <person name="Campbell M."/>
            <person name="Kronenberg Z."/>
            <person name="Feau N."/>
            <person name="Dhillon B."/>
            <person name="Hamelin R."/>
            <person name="Burleigh J."/>
            <person name="Smith J."/>
            <person name="Yandell M."/>
            <person name="Nelson C."/>
            <person name="Grigoriev I."/>
            <person name="Davis J."/>
        </authorList>
    </citation>
    <scope>NUCLEOTIDE SEQUENCE</scope>
    <source>
        <strain evidence="3">G11</strain>
    </source>
</reference>
<sequence length="405" mass="45470">MLNIKLVLARHVLAFFCLAFGISMTTLGDQKTNGQSSSVNSNVPKLTTTKSFKAYDHSNEGVVNLTKYTAVVVFGASDCDDAHPRSSKYNNTLRGPPYWKGRFTNGPVFVEYLAQGILSGKNINLLDYAYGGATISNNLVEVAVPDTGDQTHNYLRDVEQNLVKTVGRDGSDRVLHIFWIGTNDVIQIWQDVITNGTFNALEPLANTPDIAGRPEKQFKIARDRIDLGVTILMKQVASIRDNMRVNENPSDILILTLPPLETFPNLYYHSRELVVNHTSIHVDKESLAKTYQRYIGELVARFNQGIINSSKPSRKNLYKRGWKTFGPRSVQKPSFVKVFDTVGFWKYVHSNPSQFGFENVVDACWNSSTGGICSHPDRWEYWDTLHATTTMYKHLAHAITVACNN</sequence>
<dbReference type="PANTHER" id="PTHR45648">
    <property type="entry name" value="GDSL LIPASE/ACYLHYDROLASE FAMILY PROTEIN (AFU_ORTHOLOGUE AFUA_4G14700)"/>
    <property type="match status" value="1"/>
</dbReference>